<evidence type="ECO:0000259" key="2">
    <source>
        <dbReference type="Pfam" id="PF00472"/>
    </source>
</evidence>
<gene>
    <name evidence="3" type="primary">arfB</name>
    <name evidence="3" type="ORF">Pla175_17360</name>
</gene>
<name>A0A518DA48_9BACT</name>
<dbReference type="SUPFAM" id="SSF110916">
    <property type="entry name" value="Peptidyl-tRNA hydrolase domain-like"/>
    <property type="match status" value="1"/>
</dbReference>
<evidence type="ECO:0000313" key="3">
    <source>
        <dbReference type="EMBL" id="QDU88361.1"/>
    </source>
</evidence>
<reference evidence="3 4" key="1">
    <citation type="submission" date="2019-02" db="EMBL/GenBank/DDBJ databases">
        <title>Deep-cultivation of Planctomycetes and their phenomic and genomic characterization uncovers novel biology.</title>
        <authorList>
            <person name="Wiegand S."/>
            <person name="Jogler M."/>
            <person name="Boedeker C."/>
            <person name="Pinto D."/>
            <person name="Vollmers J."/>
            <person name="Rivas-Marin E."/>
            <person name="Kohn T."/>
            <person name="Peeters S.H."/>
            <person name="Heuer A."/>
            <person name="Rast P."/>
            <person name="Oberbeckmann S."/>
            <person name="Bunk B."/>
            <person name="Jeske O."/>
            <person name="Meyerdierks A."/>
            <person name="Storesund J.E."/>
            <person name="Kallscheuer N."/>
            <person name="Luecker S."/>
            <person name="Lage O.M."/>
            <person name="Pohl T."/>
            <person name="Merkel B.J."/>
            <person name="Hornburger P."/>
            <person name="Mueller R.-W."/>
            <person name="Bruemmer F."/>
            <person name="Labrenz M."/>
            <person name="Spormann A.M."/>
            <person name="Op den Camp H."/>
            <person name="Overmann J."/>
            <person name="Amann R."/>
            <person name="Jetten M.S.M."/>
            <person name="Mascher T."/>
            <person name="Medema M.H."/>
            <person name="Devos D.P."/>
            <person name="Kaster A.-K."/>
            <person name="Ovreas L."/>
            <person name="Rohde M."/>
            <person name="Galperin M.Y."/>
            <person name="Jogler C."/>
        </authorList>
    </citation>
    <scope>NUCLEOTIDE SEQUENCE [LARGE SCALE GENOMIC DNA]</scope>
    <source>
        <strain evidence="3 4">Pla175</strain>
    </source>
</reference>
<keyword evidence="3" id="KW-0378">Hydrolase</keyword>
<evidence type="ECO:0000313" key="4">
    <source>
        <dbReference type="Proteomes" id="UP000317429"/>
    </source>
</evidence>
<dbReference type="AlphaFoldDB" id="A0A518DA48"/>
<dbReference type="InterPro" id="IPR052104">
    <property type="entry name" value="Mito_Release_Factor_mL62"/>
</dbReference>
<keyword evidence="4" id="KW-1185">Reference proteome</keyword>
<dbReference type="Gene3D" id="3.30.160.20">
    <property type="match status" value="1"/>
</dbReference>
<dbReference type="EC" id="3.1.1.29" evidence="3"/>
<evidence type="ECO:0000256" key="1">
    <source>
        <dbReference type="SAM" id="MobiDB-lite"/>
    </source>
</evidence>
<proteinExistence type="predicted"/>
<dbReference type="GO" id="GO:0004045">
    <property type="term" value="F:peptidyl-tRNA hydrolase activity"/>
    <property type="evidence" value="ECO:0007669"/>
    <property type="project" value="UniProtKB-EC"/>
</dbReference>
<feature type="region of interest" description="Disordered" evidence="1">
    <location>
        <begin position="105"/>
        <end position="142"/>
    </location>
</feature>
<feature type="domain" description="Prokaryotic-type class I peptide chain release factors" evidence="2">
    <location>
        <begin position="9"/>
        <end position="134"/>
    </location>
</feature>
<dbReference type="FunFam" id="3.30.160.20:FF:000046">
    <property type="entry name" value="Peptidyl-tRNA hydrolase ICT1"/>
    <property type="match status" value="1"/>
</dbReference>
<protein>
    <submittedName>
        <fullName evidence="3">Peptidyl-tRNA hydrolase ArfB</fullName>
        <ecNumber evidence="3">3.1.1.29</ecNumber>
    </submittedName>
</protein>
<sequence>MGDLVVNDQIVIPSGELRFTFARSSGPGGQNVNKVNSKAVLHWNVATTTALPPSVRTRMTRRFANRIDQQGELLLFGQRHREQGRNVRDCLDKLRAMVLSVAAPPTVRKATRPPAAARRARLEGKRIRSDRKQSRRPPSADD</sequence>
<accession>A0A518DA48</accession>
<dbReference type="EMBL" id="CP036291">
    <property type="protein sequence ID" value="QDU88361.1"/>
    <property type="molecule type" value="Genomic_DNA"/>
</dbReference>
<feature type="compositionally biased region" description="Low complexity" evidence="1">
    <location>
        <begin position="105"/>
        <end position="117"/>
    </location>
</feature>
<organism evidence="3 4">
    <name type="scientific">Pirellulimonas nuda</name>
    <dbReference type="NCBI Taxonomy" id="2528009"/>
    <lineage>
        <taxon>Bacteria</taxon>
        <taxon>Pseudomonadati</taxon>
        <taxon>Planctomycetota</taxon>
        <taxon>Planctomycetia</taxon>
        <taxon>Pirellulales</taxon>
        <taxon>Lacipirellulaceae</taxon>
        <taxon>Pirellulimonas</taxon>
    </lineage>
</organism>
<feature type="compositionally biased region" description="Basic and acidic residues" evidence="1">
    <location>
        <begin position="120"/>
        <end position="132"/>
    </location>
</feature>
<dbReference type="Pfam" id="PF00472">
    <property type="entry name" value="RF-1"/>
    <property type="match status" value="1"/>
</dbReference>
<dbReference type="Proteomes" id="UP000317429">
    <property type="component" value="Chromosome"/>
</dbReference>
<dbReference type="RefSeq" id="WP_145283200.1">
    <property type="nucleotide sequence ID" value="NZ_CP036291.1"/>
</dbReference>
<dbReference type="PANTHER" id="PTHR11075">
    <property type="entry name" value="PEPTIDE CHAIN RELEASE FACTOR"/>
    <property type="match status" value="1"/>
</dbReference>
<dbReference type="InterPro" id="IPR000352">
    <property type="entry name" value="Pep_chain_release_fac_I"/>
</dbReference>
<dbReference type="PANTHER" id="PTHR11075:SF54">
    <property type="entry name" value="LARGE RIBOSOMAL SUBUNIT PROTEIN ML62"/>
    <property type="match status" value="1"/>
</dbReference>
<dbReference type="NCBIfam" id="NF006718">
    <property type="entry name" value="PRK09256.1"/>
    <property type="match status" value="1"/>
</dbReference>
<dbReference type="OrthoDB" id="9815709at2"/>
<dbReference type="GO" id="GO:0016150">
    <property type="term" value="F:translation release factor activity, codon nonspecific"/>
    <property type="evidence" value="ECO:0007669"/>
    <property type="project" value="TreeGrafter"/>
</dbReference>
<dbReference type="KEGG" id="pnd:Pla175_17360"/>